<evidence type="ECO:0000313" key="4">
    <source>
        <dbReference type="EMBL" id="QDQ09252.1"/>
    </source>
</evidence>
<feature type="chain" id="PRO_5039431110" description="MFS transporter" evidence="3">
    <location>
        <begin position="23"/>
        <end position="209"/>
    </location>
</feature>
<dbReference type="AlphaFoldDB" id="A0A516R0S6"/>
<reference evidence="4 5" key="1">
    <citation type="journal article" date="2019" name="J. Ind. Microbiol. Biotechnol.">
        <title>The complete genomic sequence of Streptomyces spectabilis NRRL-2792 and identification of secondary metabolite biosynthetic gene clusters.</title>
        <authorList>
            <person name="Sinha A."/>
            <person name="Phillips-Salemka S."/>
            <person name="Niraula T.A."/>
            <person name="Short K.A."/>
            <person name="Niraula N.P."/>
        </authorList>
    </citation>
    <scope>NUCLEOTIDE SEQUENCE [LARGE SCALE GENOMIC DNA]</scope>
    <source>
        <strain evidence="4 5">NRRL 2792</strain>
    </source>
</reference>
<evidence type="ECO:0000256" key="3">
    <source>
        <dbReference type="SAM" id="SignalP"/>
    </source>
</evidence>
<keyword evidence="2" id="KW-0472">Membrane</keyword>
<keyword evidence="2" id="KW-0812">Transmembrane</keyword>
<dbReference type="EMBL" id="CP040916">
    <property type="protein sequence ID" value="QDQ09252.1"/>
    <property type="molecule type" value="Genomic_DNA"/>
</dbReference>
<keyword evidence="3" id="KW-0732">Signal</keyword>
<feature type="transmembrane region" description="Helical" evidence="2">
    <location>
        <begin position="30"/>
        <end position="52"/>
    </location>
</feature>
<evidence type="ECO:0000256" key="2">
    <source>
        <dbReference type="SAM" id="Phobius"/>
    </source>
</evidence>
<feature type="transmembrane region" description="Helical" evidence="2">
    <location>
        <begin position="92"/>
        <end position="111"/>
    </location>
</feature>
<proteinExistence type="predicted"/>
<gene>
    <name evidence="4" type="ORF">FH965_00630</name>
</gene>
<dbReference type="SUPFAM" id="SSF103473">
    <property type="entry name" value="MFS general substrate transporter"/>
    <property type="match status" value="1"/>
</dbReference>
<dbReference type="PROSITE" id="PS51257">
    <property type="entry name" value="PROKAR_LIPOPROTEIN"/>
    <property type="match status" value="1"/>
</dbReference>
<dbReference type="Proteomes" id="UP000316806">
    <property type="component" value="Chromosome"/>
</dbReference>
<evidence type="ECO:0000313" key="5">
    <source>
        <dbReference type="Proteomes" id="UP000316806"/>
    </source>
</evidence>
<dbReference type="RefSeq" id="WP_144000831.1">
    <property type="nucleotide sequence ID" value="NZ_CP040916.1"/>
</dbReference>
<keyword evidence="2" id="KW-1133">Transmembrane helix</keyword>
<evidence type="ECO:0000256" key="1">
    <source>
        <dbReference type="SAM" id="MobiDB-lite"/>
    </source>
</evidence>
<dbReference type="InterPro" id="IPR036259">
    <property type="entry name" value="MFS_trans_sf"/>
</dbReference>
<feature type="signal peptide" evidence="3">
    <location>
        <begin position="1"/>
        <end position="22"/>
    </location>
</feature>
<evidence type="ECO:0008006" key="6">
    <source>
        <dbReference type="Google" id="ProtNLM"/>
    </source>
</evidence>
<organism evidence="4 5">
    <name type="scientific">Streptomyces spectabilis</name>
    <dbReference type="NCBI Taxonomy" id="68270"/>
    <lineage>
        <taxon>Bacteria</taxon>
        <taxon>Bacillati</taxon>
        <taxon>Actinomycetota</taxon>
        <taxon>Actinomycetes</taxon>
        <taxon>Kitasatosporales</taxon>
        <taxon>Streptomycetaceae</taxon>
        <taxon>Streptomyces</taxon>
    </lineage>
</organism>
<feature type="region of interest" description="Disordered" evidence="1">
    <location>
        <begin position="118"/>
        <end position="188"/>
    </location>
</feature>
<protein>
    <recommendedName>
        <fullName evidence="6">MFS transporter</fullName>
    </recommendedName>
</protein>
<dbReference type="Gene3D" id="1.20.1250.20">
    <property type="entry name" value="MFS general substrate transporter like domains"/>
    <property type="match status" value="1"/>
</dbReference>
<sequence>MRRQLSAGLVVGALASCAMAFAGSAPAPVLIGLALLAGAAPAACPGGIRALLTRLVADGAVPRALSAEATLTQLTWTAAPALVVLLGLQVHAGAPLALGALLAATASYVLLRLPESQDPARAGPAVPPLPRTEPAAHGRQRAGRAAARTPSPWHDETALRTSSGTGRSRRRSADGPLSPTRAASGVEAARCACQGAARGRVRVLAASRP</sequence>
<accession>A0A516R0S6</accession>
<name>A0A516R0S6_STRST</name>